<dbReference type="PANTHER" id="PTHR43744:SF12">
    <property type="entry name" value="ABC TRANSPORTER PERMEASE PROTEIN MG189-RELATED"/>
    <property type="match status" value="1"/>
</dbReference>
<feature type="domain" description="ABC transmembrane type-1" evidence="8">
    <location>
        <begin position="68"/>
        <end position="257"/>
    </location>
</feature>
<keyword evidence="10" id="KW-1185">Reference proteome</keyword>
<dbReference type="PANTHER" id="PTHR43744">
    <property type="entry name" value="ABC TRANSPORTER PERMEASE PROTEIN MG189-RELATED-RELATED"/>
    <property type="match status" value="1"/>
</dbReference>
<dbReference type="GO" id="GO:0055085">
    <property type="term" value="P:transmembrane transport"/>
    <property type="evidence" value="ECO:0007669"/>
    <property type="project" value="InterPro"/>
</dbReference>
<dbReference type="OrthoDB" id="9787837at2"/>
<keyword evidence="9" id="KW-0762">Sugar transport</keyword>
<feature type="transmembrane region" description="Helical" evidence="7">
    <location>
        <begin position="178"/>
        <end position="203"/>
    </location>
</feature>
<comment type="subcellular location">
    <subcellularLocation>
        <location evidence="1 7">Cell membrane</location>
        <topology evidence="1 7">Multi-pass membrane protein</topology>
    </subcellularLocation>
</comment>
<dbReference type="SUPFAM" id="SSF161098">
    <property type="entry name" value="MetI-like"/>
    <property type="match status" value="1"/>
</dbReference>
<dbReference type="EMBL" id="FOTI01000067">
    <property type="protein sequence ID" value="SFM10151.1"/>
    <property type="molecule type" value="Genomic_DNA"/>
</dbReference>
<dbReference type="CDD" id="cd06261">
    <property type="entry name" value="TM_PBP2"/>
    <property type="match status" value="1"/>
</dbReference>
<name>A0A1I4N3S7_9FIRM</name>
<evidence type="ECO:0000256" key="2">
    <source>
        <dbReference type="ARBA" id="ARBA00022448"/>
    </source>
</evidence>
<keyword evidence="2 7" id="KW-0813">Transport</keyword>
<protein>
    <submittedName>
        <fullName evidence="9">Multiple sugar transport system permease protein</fullName>
    </submittedName>
</protein>
<keyword evidence="6 7" id="KW-0472">Membrane</keyword>
<comment type="similarity">
    <text evidence="7">Belongs to the binding-protein-dependent transport system permease family.</text>
</comment>
<evidence type="ECO:0000256" key="6">
    <source>
        <dbReference type="ARBA" id="ARBA00023136"/>
    </source>
</evidence>
<gene>
    <name evidence="9" type="ORF">SAMN02983006_02801</name>
</gene>
<reference evidence="9 10" key="1">
    <citation type="submission" date="2016-10" db="EMBL/GenBank/DDBJ databases">
        <authorList>
            <person name="de Groot N.N."/>
        </authorList>
    </citation>
    <scope>NUCLEOTIDE SEQUENCE [LARGE SCALE GENOMIC DNA]</scope>
    <source>
        <strain evidence="9 10">ATCC 51327</strain>
    </source>
</reference>
<dbReference type="Gene3D" id="1.10.3720.10">
    <property type="entry name" value="MetI-like"/>
    <property type="match status" value="1"/>
</dbReference>
<proteinExistence type="inferred from homology"/>
<dbReference type="PROSITE" id="PS50928">
    <property type="entry name" value="ABC_TM1"/>
    <property type="match status" value="1"/>
</dbReference>
<accession>A0A1I4N3S7</accession>
<keyword evidence="5 7" id="KW-1133">Transmembrane helix</keyword>
<evidence type="ECO:0000256" key="7">
    <source>
        <dbReference type="RuleBase" id="RU363032"/>
    </source>
</evidence>
<feature type="transmembrane region" description="Helical" evidence="7">
    <location>
        <begin position="236"/>
        <end position="257"/>
    </location>
</feature>
<dbReference type="InterPro" id="IPR000515">
    <property type="entry name" value="MetI-like"/>
</dbReference>
<feature type="transmembrane region" description="Helical" evidence="7">
    <location>
        <begin position="136"/>
        <end position="157"/>
    </location>
</feature>
<feature type="transmembrane region" description="Helical" evidence="7">
    <location>
        <begin position="7"/>
        <end position="28"/>
    </location>
</feature>
<keyword evidence="3" id="KW-1003">Cell membrane</keyword>
<feature type="transmembrane region" description="Helical" evidence="7">
    <location>
        <begin position="72"/>
        <end position="93"/>
    </location>
</feature>
<sequence>MSTTKKTIIYILLLVGAIIMVFPFVWMLSASIKTDIQVFEYPIKWIPDNPQWHNYIEIWKQIDFLTYYKNTVFLTLVVTGLSIFTSSLAAYAFSKIEFPERNLLFLLYIGTIAVPFQVIMIPQFMIIRHIGLSDSLWALVLIQAFTPFGVFLLRQFFMSIPNELSEAARIDGLNDFGIFSKIILPLAKPALATLAIFQFVFVWNDYLGPLIYLSSDSNKTIQLGIMKFMTQYSSDYALIMAASVVAVVPVIIVFLFLQKYFVEGIAMSGIKS</sequence>
<evidence type="ECO:0000256" key="3">
    <source>
        <dbReference type="ARBA" id="ARBA00022475"/>
    </source>
</evidence>
<keyword evidence="4 7" id="KW-0812">Transmembrane</keyword>
<evidence type="ECO:0000256" key="5">
    <source>
        <dbReference type="ARBA" id="ARBA00022989"/>
    </source>
</evidence>
<evidence type="ECO:0000313" key="10">
    <source>
        <dbReference type="Proteomes" id="UP000199006"/>
    </source>
</evidence>
<dbReference type="RefSeq" id="WP_089862778.1">
    <property type="nucleotide sequence ID" value="NZ_FOTI01000067.1"/>
</dbReference>
<dbReference type="STRING" id="29563.SAMN02983006_02801"/>
<evidence type="ECO:0000313" key="9">
    <source>
        <dbReference type="EMBL" id="SFM10151.1"/>
    </source>
</evidence>
<dbReference type="GO" id="GO:0005886">
    <property type="term" value="C:plasma membrane"/>
    <property type="evidence" value="ECO:0007669"/>
    <property type="project" value="UniProtKB-SubCell"/>
</dbReference>
<organism evidence="9 10">
    <name type="scientific">Halanaerobium salsuginis</name>
    <dbReference type="NCBI Taxonomy" id="29563"/>
    <lineage>
        <taxon>Bacteria</taxon>
        <taxon>Bacillati</taxon>
        <taxon>Bacillota</taxon>
        <taxon>Clostridia</taxon>
        <taxon>Halanaerobiales</taxon>
        <taxon>Halanaerobiaceae</taxon>
        <taxon>Halanaerobium</taxon>
    </lineage>
</organism>
<dbReference type="Pfam" id="PF00528">
    <property type="entry name" value="BPD_transp_1"/>
    <property type="match status" value="1"/>
</dbReference>
<evidence type="ECO:0000256" key="4">
    <source>
        <dbReference type="ARBA" id="ARBA00022692"/>
    </source>
</evidence>
<evidence type="ECO:0000256" key="1">
    <source>
        <dbReference type="ARBA" id="ARBA00004651"/>
    </source>
</evidence>
<dbReference type="Proteomes" id="UP000199006">
    <property type="component" value="Unassembled WGS sequence"/>
</dbReference>
<dbReference type="AlphaFoldDB" id="A0A1I4N3S7"/>
<evidence type="ECO:0000259" key="8">
    <source>
        <dbReference type="PROSITE" id="PS50928"/>
    </source>
</evidence>
<feature type="transmembrane region" description="Helical" evidence="7">
    <location>
        <begin position="105"/>
        <end position="130"/>
    </location>
</feature>
<dbReference type="InterPro" id="IPR035906">
    <property type="entry name" value="MetI-like_sf"/>
</dbReference>